<dbReference type="EMBL" id="JAEAOA010001920">
    <property type="protein sequence ID" value="KAK3590933.1"/>
    <property type="molecule type" value="Genomic_DNA"/>
</dbReference>
<organism evidence="1 2">
    <name type="scientific">Potamilus streckersoni</name>
    <dbReference type="NCBI Taxonomy" id="2493646"/>
    <lineage>
        <taxon>Eukaryota</taxon>
        <taxon>Metazoa</taxon>
        <taxon>Spiralia</taxon>
        <taxon>Lophotrochozoa</taxon>
        <taxon>Mollusca</taxon>
        <taxon>Bivalvia</taxon>
        <taxon>Autobranchia</taxon>
        <taxon>Heteroconchia</taxon>
        <taxon>Palaeoheterodonta</taxon>
        <taxon>Unionida</taxon>
        <taxon>Unionoidea</taxon>
        <taxon>Unionidae</taxon>
        <taxon>Ambleminae</taxon>
        <taxon>Lampsilini</taxon>
        <taxon>Potamilus</taxon>
    </lineage>
</organism>
<protein>
    <submittedName>
        <fullName evidence="1">Uncharacterized protein</fullName>
    </submittedName>
</protein>
<reference evidence="1" key="2">
    <citation type="journal article" date="2021" name="Genome Biol. Evol.">
        <title>Developing a high-quality reference genome for a parasitic bivalve with doubly uniparental inheritance (Bivalvia: Unionida).</title>
        <authorList>
            <person name="Smith C.H."/>
        </authorList>
    </citation>
    <scope>NUCLEOTIDE SEQUENCE</scope>
    <source>
        <strain evidence="1">CHS0354</strain>
        <tissue evidence="1">Mantle</tissue>
    </source>
</reference>
<evidence type="ECO:0000313" key="2">
    <source>
        <dbReference type="Proteomes" id="UP001195483"/>
    </source>
</evidence>
<evidence type="ECO:0000313" key="1">
    <source>
        <dbReference type="EMBL" id="KAK3590933.1"/>
    </source>
</evidence>
<dbReference type="AlphaFoldDB" id="A0AAE0SGA2"/>
<reference evidence="1" key="3">
    <citation type="submission" date="2023-05" db="EMBL/GenBank/DDBJ databases">
        <authorList>
            <person name="Smith C.H."/>
        </authorList>
    </citation>
    <scope>NUCLEOTIDE SEQUENCE</scope>
    <source>
        <strain evidence="1">CHS0354</strain>
        <tissue evidence="1">Mantle</tissue>
    </source>
</reference>
<reference evidence="1" key="1">
    <citation type="journal article" date="2021" name="Genome Biol. Evol.">
        <title>A High-Quality Reference Genome for a Parasitic Bivalve with Doubly Uniparental Inheritance (Bivalvia: Unionida).</title>
        <authorList>
            <person name="Smith C.H."/>
        </authorList>
    </citation>
    <scope>NUCLEOTIDE SEQUENCE</scope>
    <source>
        <strain evidence="1">CHS0354</strain>
    </source>
</reference>
<proteinExistence type="predicted"/>
<accession>A0AAE0SGA2</accession>
<sequence length="117" mass="13261">MERIKKSFHWSGVKEFNMDYSLTYDKCAARNPSRTINMAHLGQYIVGEPMETVGLDIPGPLTLTERSKALGYLPVQSHDDLSSFNNRKNPKYDDVGNTHHLTNGCSCMETILIAIQW</sequence>
<comment type="caution">
    <text evidence="1">The sequence shown here is derived from an EMBL/GenBank/DDBJ whole genome shotgun (WGS) entry which is preliminary data.</text>
</comment>
<name>A0AAE0SGA2_9BIVA</name>
<keyword evidence="2" id="KW-1185">Reference proteome</keyword>
<gene>
    <name evidence="1" type="ORF">CHS0354_032652</name>
</gene>
<dbReference type="Proteomes" id="UP001195483">
    <property type="component" value="Unassembled WGS sequence"/>
</dbReference>